<feature type="non-terminal residue" evidence="1">
    <location>
        <position position="1"/>
    </location>
</feature>
<organism evidence="1">
    <name type="scientific">Taxidea taxus</name>
    <name type="common">American badger</name>
    <name type="synonym">Ursus taxus</name>
    <dbReference type="NCBI Taxonomy" id="30554"/>
    <lineage>
        <taxon>Eukaryota</taxon>
        <taxon>Metazoa</taxon>
        <taxon>Chordata</taxon>
        <taxon>Craniata</taxon>
        <taxon>Vertebrata</taxon>
        <taxon>Euteleostomi</taxon>
        <taxon>Mammalia</taxon>
        <taxon>Eutheria</taxon>
        <taxon>Laurasiatheria</taxon>
        <taxon>Carnivora</taxon>
        <taxon>Caniformia</taxon>
        <taxon>Musteloidea</taxon>
        <taxon>Mustelidae</taxon>
        <taxon>Taxidiinae</taxon>
        <taxon>Taxidea</taxon>
    </lineage>
</organism>
<sequence length="61" mass="6550">HHILLLWPTCLHSQGGGCPAAGVGYHPEGGEGGHTHGHHHGHRIPDLLGALRKCRILHLHP</sequence>
<evidence type="ECO:0000313" key="1">
    <source>
        <dbReference type="EMBL" id="AAP19725.1"/>
    </source>
</evidence>
<feature type="non-terminal residue" evidence="1">
    <location>
        <position position="61"/>
    </location>
</feature>
<dbReference type="AlphaFoldDB" id="Q863L6"/>
<gene>
    <name evidence="1" type="primary">rho</name>
</gene>
<accession>Q863L6</accession>
<name>Q863L6_TAXTA</name>
<proteinExistence type="predicted"/>
<protein>
    <submittedName>
        <fullName evidence="1">Rhodopsin</fullName>
    </submittedName>
</protein>
<reference evidence="1" key="1">
    <citation type="submission" date="2002-04" db="EMBL/GenBank/DDBJ databases">
        <authorList>
            <person name="Koepfli K.-P."/>
        </authorList>
    </citation>
    <scope>NUCLEOTIDE SEQUENCE</scope>
</reference>
<reference evidence="1" key="2">
    <citation type="journal article" date="2003" name="Syst. Biol.">
        <title>Type I STS markers are more informative than cytochrome B in phylogenetic reconstruction of the Mustelidae (Mammalia: Carnivora).</title>
        <authorList>
            <person name="Koepfli K.-P."/>
            <person name="Wayne R.K."/>
        </authorList>
    </citation>
    <scope>NUCLEOTIDE SEQUENCE</scope>
</reference>
<dbReference type="EMBL" id="AF498227">
    <property type="protein sequence ID" value="AAP19725.1"/>
    <property type="molecule type" value="Genomic_DNA"/>
</dbReference>